<dbReference type="Pfam" id="PF07727">
    <property type="entry name" value="RVT_2"/>
    <property type="match status" value="1"/>
</dbReference>
<dbReference type="Proteomes" id="UP000467840">
    <property type="component" value="Chromosome 9"/>
</dbReference>
<evidence type="ECO:0000313" key="3">
    <source>
        <dbReference type="Proteomes" id="UP000467840"/>
    </source>
</evidence>
<dbReference type="InterPro" id="IPR043502">
    <property type="entry name" value="DNA/RNA_pol_sf"/>
</dbReference>
<dbReference type="SUPFAM" id="SSF56672">
    <property type="entry name" value="DNA/RNA polymerases"/>
    <property type="match status" value="1"/>
</dbReference>
<dbReference type="InterPro" id="IPR013103">
    <property type="entry name" value="RVT_2"/>
</dbReference>
<dbReference type="AlphaFoldDB" id="A0A6A6M254"/>
<name>A0A6A6M254_HEVBR</name>
<feature type="domain" description="Reverse transcriptase Ty1/copia-type" evidence="1">
    <location>
        <begin position="68"/>
        <end position="120"/>
    </location>
</feature>
<evidence type="ECO:0000259" key="1">
    <source>
        <dbReference type="Pfam" id="PF07727"/>
    </source>
</evidence>
<reference evidence="2 3" key="1">
    <citation type="journal article" date="2020" name="Mol. Plant">
        <title>The Chromosome-Based Rubber Tree Genome Provides New Insights into Spurge Genome Evolution and Rubber Biosynthesis.</title>
        <authorList>
            <person name="Liu J."/>
            <person name="Shi C."/>
            <person name="Shi C.C."/>
            <person name="Li W."/>
            <person name="Zhang Q.J."/>
            <person name="Zhang Y."/>
            <person name="Li K."/>
            <person name="Lu H.F."/>
            <person name="Shi C."/>
            <person name="Zhu S.T."/>
            <person name="Xiao Z.Y."/>
            <person name="Nan H."/>
            <person name="Yue Y."/>
            <person name="Zhu X.G."/>
            <person name="Wu Y."/>
            <person name="Hong X.N."/>
            <person name="Fan G.Y."/>
            <person name="Tong Y."/>
            <person name="Zhang D."/>
            <person name="Mao C.L."/>
            <person name="Liu Y.L."/>
            <person name="Hao S.J."/>
            <person name="Liu W.Q."/>
            <person name="Lv M.Q."/>
            <person name="Zhang H.B."/>
            <person name="Liu Y."/>
            <person name="Hu-Tang G.R."/>
            <person name="Wang J.P."/>
            <person name="Wang J.H."/>
            <person name="Sun Y.H."/>
            <person name="Ni S.B."/>
            <person name="Chen W.B."/>
            <person name="Zhang X.C."/>
            <person name="Jiao Y.N."/>
            <person name="Eichler E.E."/>
            <person name="Li G.H."/>
            <person name="Liu X."/>
            <person name="Gao L.Z."/>
        </authorList>
    </citation>
    <scope>NUCLEOTIDE SEQUENCE [LARGE SCALE GENOMIC DNA]</scope>
    <source>
        <strain evidence="3">cv. GT1</strain>
        <tissue evidence="2">Leaf</tissue>
    </source>
</reference>
<dbReference type="CDD" id="cd09272">
    <property type="entry name" value="RNase_HI_RT_Ty1"/>
    <property type="match status" value="1"/>
</dbReference>
<protein>
    <recommendedName>
        <fullName evidence="1">Reverse transcriptase Ty1/copia-type domain-containing protein</fullName>
    </recommendedName>
</protein>
<evidence type="ECO:0000313" key="2">
    <source>
        <dbReference type="EMBL" id="KAF2306705.1"/>
    </source>
</evidence>
<dbReference type="PANTHER" id="PTHR11439">
    <property type="entry name" value="GAG-POL-RELATED RETROTRANSPOSON"/>
    <property type="match status" value="1"/>
</dbReference>
<dbReference type="PANTHER" id="PTHR11439:SF483">
    <property type="entry name" value="PEPTIDE SYNTHASE GLIP-LIKE, PUTATIVE (AFU_ORTHOLOGUE AFUA_3G12920)-RELATED"/>
    <property type="match status" value="1"/>
</dbReference>
<sequence>MARKLLGEPKILVQSNLTVITLRDGDLNGLNRAMPSCKHCTNVLCRRRMWKGPLEKAQGSGAYTRYCNEFEMTDLGLMSYFLGLEVTQNGAGIFLSQEKYVKDLLMKFQMQDCNPVKTPVNTNQKFSLEDGENKIDGHTYRSLIGSLLYLTNTRPDIMQAASLLSRFMQNPSKIHYGAARRVLRYLKGTSSYGLWYSNANNLELCGFSDSDWAGSLDDRKSTSGYVFHLGSSAICWNSKKQPSTALSYHQKLNT</sequence>
<accession>A0A6A6M254</accession>
<proteinExistence type="predicted"/>
<organism evidence="2 3">
    <name type="scientific">Hevea brasiliensis</name>
    <name type="common">Para rubber tree</name>
    <name type="synonym">Siphonia brasiliensis</name>
    <dbReference type="NCBI Taxonomy" id="3981"/>
    <lineage>
        <taxon>Eukaryota</taxon>
        <taxon>Viridiplantae</taxon>
        <taxon>Streptophyta</taxon>
        <taxon>Embryophyta</taxon>
        <taxon>Tracheophyta</taxon>
        <taxon>Spermatophyta</taxon>
        <taxon>Magnoliopsida</taxon>
        <taxon>eudicotyledons</taxon>
        <taxon>Gunneridae</taxon>
        <taxon>Pentapetalae</taxon>
        <taxon>rosids</taxon>
        <taxon>fabids</taxon>
        <taxon>Malpighiales</taxon>
        <taxon>Euphorbiaceae</taxon>
        <taxon>Crotonoideae</taxon>
        <taxon>Micrandreae</taxon>
        <taxon>Hevea</taxon>
    </lineage>
</organism>
<dbReference type="EMBL" id="JAAGAX010000008">
    <property type="protein sequence ID" value="KAF2306705.1"/>
    <property type="molecule type" value="Genomic_DNA"/>
</dbReference>
<comment type="caution">
    <text evidence="2">The sequence shown here is derived from an EMBL/GenBank/DDBJ whole genome shotgun (WGS) entry which is preliminary data.</text>
</comment>
<keyword evidence="3" id="KW-1185">Reference proteome</keyword>
<gene>
    <name evidence="2" type="ORF">GH714_020677</name>
</gene>